<dbReference type="Proteomes" id="UP000754750">
    <property type="component" value="Unassembled WGS sequence"/>
</dbReference>
<evidence type="ECO:0000256" key="4">
    <source>
        <dbReference type="ARBA" id="ARBA00022801"/>
    </source>
</evidence>
<evidence type="ECO:0000256" key="5">
    <source>
        <dbReference type="ARBA" id="ARBA00022884"/>
    </source>
</evidence>
<reference evidence="8" key="1">
    <citation type="submission" date="2019-04" db="EMBL/GenBank/DDBJ databases">
        <title>Evolution of Biomass-Degrading Anaerobic Consortia Revealed by Metagenomics.</title>
        <authorList>
            <person name="Peng X."/>
        </authorList>
    </citation>
    <scope>NUCLEOTIDE SEQUENCE</scope>
    <source>
        <strain evidence="8">SIG551</strain>
    </source>
</reference>
<dbReference type="PANTHER" id="PTHR33992">
    <property type="entry name" value="RIBONUCLEASE P PROTEIN COMPONENT"/>
    <property type="match status" value="1"/>
</dbReference>
<sequence>MSEIVPICENSSFRRAYARGKSFVSPILVTYVLKNRAHCIRVGITTSKKTGNAVKRNRSRRIIREAARQLLPELSGGYDLVFVARAKTPFVKSTDILCDMRKHLSQAGVLK</sequence>
<dbReference type="GO" id="GO:0030677">
    <property type="term" value="C:ribonuclease P complex"/>
    <property type="evidence" value="ECO:0007669"/>
    <property type="project" value="TreeGrafter"/>
</dbReference>
<comment type="caution">
    <text evidence="8">The sequence shown here is derived from an EMBL/GenBank/DDBJ whole genome shotgun (WGS) entry which is preliminary data.</text>
</comment>
<dbReference type="SUPFAM" id="SSF54211">
    <property type="entry name" value="Ribosomal protein S5 domain 2-like"/>
    <property type="match status" value="1"/>
</dbReference>
<gene>
    <name evidence="6 8" type="primary">rnpA</name>
    <name evidence="8" type="ORF">E7512_12525</name>
</gene>
<proteinExistence type="inferred from homology"/>
<dbReference type="GO" id="GO:0004526">
    <property type="term" value="F:ribonuclease P activity"/>
    <property type="evidence" value="ECO:0007669"/>
    <property type="project" value="UniProtKB-UniRule"/>
</dbReference>
<keyword evidence="4 6" id="KW-0378">Hydrolase</keyword>
<dbReference type="NCBIfam" id="TIGR00188">
    <property type="entry name" value="rnpA"/>
    <property type="match status" value="1"/>
</dbReference>
<evidence type="ECO:0000256" key="1">
    <source>
        <dbReference type="ARBA" id="ARBA00022694"/>
    </source>
</evidence>
<comment type="function">
    <text evidence="6">RNaseP catalyzes the removal of the 5'-leader sequence from pre-tRNA to produce the mature 5'-terminus. It can also cleave other RNA substrates such as 4.5S RNA. The protein component plays an auxiliary but essential role in vivo by binding to the 5'-leader sequence and broadening the substrate specificity of the ribozyme.</text>
</comment>
<dbReference type="InterPro" id="IPR014721">
    <property type="entry name" value="Ribsml_uS5_D2-typ_fold_subgr"/>
</dbReference>
<evidence type="ECO:0000256" key="2">
    <source>
        <dbReference type="ARBA" id="ARBA00022722"/>
    </source>
</evidence>
<dbReference type="EMBL" id="SVNY01000007">
    <property type="protein sequence ID" value="MBE6834378.1"/>
    <property type="molecule type" value="Genomic_DNA"/>
</dbReference>
<evidence type="ECO:0000256" key="3">
    <source>
        <dbReference type="ARBA" id="ARBA00022759"/>
    </source>
</evidence>
<comment type="catalytic activity">
    <reaction evidence="6">
        <text>Endonucleolytic cleavage of RNA, removing 5'-extranucleotides from tRNA precursor.</text>
        <dbReference type="EC" id="3.1.26.5"/>
    </reaction>
</comment>
<evidence type="ECO:0000256" key="7">
    <source>
        <dbReference type="NCBIfam" id="TIGR00188"/>
    </source>
</evidence>
<name>A0A928KUP6_9FIRM</name>
<dbReference type="HAMAP" id="MF_00227">
    <property type="entry name" value="RNase_P"/>
    <property type="match status" value="1"/>
</dbReference>
<dbReference type="Gene3D" id="3.30.230.10">
    <property type="match status" value="1"/>
</dbReference>
<dbReference type="GO" id="GO:0001682">
    <property type="term" value="P:tRNA 5'-leader removal"/>
    <property type="evidence" value="ECO:0007669"/>
    <property type="project" value="UniProtKB-UniRule"/>
</dbReference>
<organism evidence="8 9">
    <name type="scientific">Faecalispora sporosphaeroides</name>
    <dbReference type="NCBI Taxonomy" id="1549"/>
    <lineage>
        <taxon>Bacteria</taxon>
        <taxon>Bacillati</taxon>
        <taxon>Bacillota</taxon>
        <taxon>Clostridia</taxon>
        <taxon>Eubacteriales</taxon>
        <taxon>Oscillospiraceae</taxon>
        <taxon>Faecalispora</taxon>
    </lineage>
</organism>
<keyword evidence="1 6" id="KW-0819">tRNA processing</keyword>
<dbReference type="EC" id="3.1.26.5" evidence="6 7"/>
<dbReference type="AlphaFoldDB" id="A0A928KUP6"/>
<comment type="subunit">
    <text evidence="6">Consists of a catalytic RNA component (M1 or rnpB) and a protein subunit.</text>
</comment>
<protein>
    <recommendedName>
        <fullName evidence="6 7">Ribonuclease P protein component</fullName>
        <shortName evidence="6">RNase P protein</shortName>
        <shortName evidence="6">RNaseP protein</shortName>
        <ecNumber evidence="6 7">3.1.26.5</ecNumber>
    </recommendedName>
    <alternativeName>
        <fullName evidence="6">Protein C5</fullName>
    </alternativeName>
</protein>
<dbReference type="Pfam" id="PF00825">
    <property type="entry name" value="Ribonuclease_P"/>
    <property type="match status" value="1"/>
</dbReference>
<keyword evidence="3 6" id="KW-0255">Endonuclease</keyword>
<dbReference type="InterPro" id="IPR000100">
    <property type="entry name" value="RNase_P"/>
</dbReference>
<comment type="similarity">
    <text evidence="6">Belongs to the RnpA family.</text>
</comment>
<keyword evidence="2 6" id="KW-0540">Nuclease</keyword>
<dbReference type="PANTHER" id="PTHR33992:SF1">
    <property type="entry name" value="RIBONUCLEASE P PROTEIN COMPONENT"/>
    <property type="match status" value="1"/>
</dbReference>
<evidence type="ECO:0000313" key="9">
    <source>
        <dbReference type="Proteomes" id="UP000754750"/>
    </source>
</evidence>
<dbReference type="RefSeq" id="WP_020074589.1">
    <property type="nucleotide sequence ID" value="NZ_JBKWRC010000003.1"/>
</dbReference>
<keyword evidence="5 6" id="KW-0694">RNA-binding</keyword>
<dbReference type="GO" id="GO:0000049">
    <property type="term" value="F:tRNA binding"/>
    <property type="evidence" value="ECO:0007669"/>
    <property type="project" value="UniProtKB-UniRule"/>
</dbReference>
<accession>A0A928KUP6</accession>
<dbReference type="InterPro" id="IPR020568">
    <property type="entry name" value="Ribosomal_Su5_D2-typ_SF"/>
</dbReference>
<evidence type="ECO:0000313" key="8">
    <source>
        <dbReference type="EMBL" id="MBE6834378.1"/>
    </source>
</evidence>
<evidence type="ECO:0000256" key="6">
    <source>
        <dbReference type="HAMAP-Rule" id="MF_00227"/>
    </source>
</evidence>
<dbReference type="GO" id="GO:0042781">
    <property type="term" value="F:3'-tRNA processing endoribonuclease activity"/>
    <property type="evidence" value="ECO:0007669"/>
    <property type="project" value="TreeGrafter"/>
</dbReference>